<reference evidence="3" key="1">
    <citation type="journal article" date="2019" name="Int. J. Syst. Evol. Microbiol.">
        <title>The Global Catalogue of Microorganisms (GCM) 10K type strain sequencing project: providing services to taxonomists for standard genome sequencing and annotation.</title>
        <authorList>
            <consortium name="The Broad Institute Genomics Platform"/>
            <consortium name="The Broad Institute Genome Sequencing Center for Infectious Disease"/>
            <person name="Wu L."/>
            <person name="Ma J."/>
        </authorList>
    </citation>
    <scope>NUCLEOTIDE SEQUENCE [LARGE SCALE GENOMIC DNA]</scope>
    <source>
        <strain evidence="3">ICMP 6774ER</strain>
    </source>
</reference>
<sequence>MDTWDGALIRSQVPTSLVGIARQGRLARDYGNGPKAVGLSEVDETALALIDLAAERRKNLALVYPAPAGEVSVLLAAQLLLQRFQRHEPLPAIGIVTADTTRAAHTWERLSITTHGEHVKLSEVFACFRAGPNGEAPHGGRRVRGLIVGERSVGWDVDGLIEDHLAGAVQGGLKVPSVELYADPLDPRLESAATRGVLVWGWPESELTHGQPRTPIFEDQTPFSVAHERLRTLAEGVSVAVEISRHDDAEAAIRRAREDLRVLRELAGPHPTRNIRKGLSVAWHHLSTLTALPCRPLDFDRFASLPPIGARKTSAFAAEIVAWARTLEGDLSEIAALLAGDLDELRAVLDLGHPFLHSLTKIAEQGPESVAIVKTRTAARALAFSLCGDPNARDLKVGSLSIVGMSKLHRSGSYDNAIIVGVPAKWDWHRVDSGLARSVRVLVLGREDGRVCGKVGRALKRYREHWGSPAVRGETWRALLRCEPPPAPHCRSRPDRLVVLDDREQFVQDSDPFDALGSLSQFEPLRIGEEGIEESLAVPNEQGGWIAEVPALRVETDLGSIMLEVGRHVEVRDGRTVTERQPERLVPGMRLLIGRKAGRLGLLEALEERLHSRRPDLVVGRLLIDDLHQRIRARLRETDLTCLALHERLERLGCDKGIAAVRGWVSGASTLAPRDLSDLCHLNNVLDLELSETRLKELFAAVRRWRGFRRSAGRALAEAARASTVPPDHARTDGYTGLSIADLREAVIEANVIRVASPPIPTPLAEIGHLETS</sequence>
<dbReference type="EMBL" id="JBHUFV010000039">
    <property type="protein sequence ID" value="MFD1935140.1"/>
    <property type="molecule type" value="Genomic_DNA"/>
</dbReference>
<dbReference type="RefSeq" id="WP_379575259.1">
    <property type="nucleotide sequence ID" value="NZ_JBHUFV010000039.1"/>
</dbReference>
<feature type="domain" description="DISARM protein DrmE C-terminal" evidence="1">
    <location>
        <begin position="567"/>
        <end position="723"/>
    </location>
</feature>
<evidence type="ECO:0000313" key="3">
    <source>
        <dbReference type="Proteomes" id="UP001597368"/>
    </source>
</evidence>
<evidence type="ECO:0000259" key="1">
    <source>
        <dbReference type="Pfam" id="PF24957"/>
    </source>
</evidence>
<comment type="caution">
    <text evidence="2">The sequence shown here is derived from an EMBL/GenBank/DDBJ whole genome shotgun (WGS) entry which is preliminary data.</text>
</comment>
<protein>
    <recommendedName>
        <fullName evidence="1">DISARM protein DrmE C-terminal domain-containing protein</fullName>
    </recommendedName>
</protein>
<dbReference type="Proteomes" id="UP001597368">
    <property type="component" value="Unassembled WGS sequence"/>
</dbReference>
<dbReference type="InterPro" id="IPR056666">
    <property type="entry name" value="DrmE_C"/>
</dbReference>
<gene>
    <name evidence="2" type="ORF">ACFSKW_27070</name>
</gene>
<name>A0ABW4T1V8_9ACTN</name>
<dbReference type="Pfam" id="PF24957">
    <property type="entry name" value="DrmE_C"/>
    <property type="match status" value="1"/>
</dbReference>
<keyword evidence="3" id="KW-1185">Reference proteome</keyword>
<proteinExistence type="predicted"/>
<evidence type="ECO:0000313" key="2">
    <source>
        <dbReference type="EMBL" id="MFD1935140.1"/>
    </source>
</evidence>
<accession>A0ABW4T1V8</accession>
<organism evidence="2 3">
    <name type="scientific">Nonomuraea mangrovi</name>
    <dbReference type="NCBI Taxonomy" id="2316207"/>
    <lineage>
        <taxon>Bacteria</taxon>
        <taxon>Bacillati</taxon>
        <taxon>Actinomycetota</taxon>
        <taxon>Actinomycetes</taxon>
        <taxon>Streptosporangiales</taxon>
        <taxon>Streptosporangiaceae</taxon>
        <taxon>Nonomuraea</taxon>
    </lineage>
</organism>